<feature type="region of interest" description="Disordered" evidence="1">
    <location>
        <begin position="57"/>
        <end position="77"/>
    </location>
</feature>
<evidence type="ECO:0008006" key="5">
    <source>
        <dbReference type="Google" id="ProtNLM"/>
    </source>
</evidence>
<dbReference type="OrthoDB" id="111868at2"/>
<dbReference type="RefSeq" id="WP_061607554.1">
    <property type="nucleotide sequence ID" value="NZ_JEMA01000387.1"/>
</dbReference>
<dbReference type="SUPFAM" id="SSF101898">
    <property type="entry name" value="NHL repeat"/>
    <property type="match status" value="1"/>
</dbReference>
<protein>
    <recommendedName>
        <fullName evidence="5">Secreted protein</fullName>
    </recommendedName>
</protein>
<feature type="chain" id="PRO_5007567264" description="Secreted protein" evidence="2">
    <location>
        <begin position="24"/>
        <end position="627"/>
    </location>
</feature>
<name>A0A150QRK8_SORCE</name>
<gene>
    <name evidence="3" type="ORF">BE15_37045</name>
</gene>
<dbReference type="Gene3D" id="2.120.10.30">
    <property type="entry name" value="TolB, C-terminal domain"/>
    <property type="match status" value="1"/>
</dbReference>
<accession>A0A150QRK8</accession>
<evidence type="ECO:0000256" key="2">
    <source>
        <dbReference type="SAM" id="SignalP"/>
    </source>
</evidence>
<organism evidence="3 4">
    <name type="scientific">Sorangium cellulosum</name>
    <name type="common">Polyangium cellulosum</name>
    <dbReference type="NCBI Taxonomy" id="56"/>
    <lineage>
        <taxon>Bacteria</taxon>
        <taxon>Pseudomonadati</taxon>
        <taxon>Myxococcota</taxon>
        <taxon>Polyangia</taxon>
        <taxon>Polyangiales</taxon>
        <taxon>Polyangiaceae</taxon>
        <taxon>Sorangium</taxon>
    </lineage>
</organism>
<evidence type="ECO:0000313" key="3">
    <source>
        <dbReference type="EMBL" id="KYF70589.1"/>
    </source>
</evidence>
<reference evidence="3 4" key="1">
    <citation type="submission" date="2014-02" db="EMBL/GenBank/DDBJ databases">
        <title>The small core and large imbalanced accessory genome model reveals a collaborative survival strategy of Sorangium cellulosum strains in nature.</title>
        <authorList>
            <person name="Han K."/>
            <person name="Peng R."/>
            <person name="Blom J."/>
            <person name="Li Y.-Z."/>
        </authorList>
    </citation>
    <scope>NUCLEOTIDE SEQUENCE [LARGE SCALE GENOMIC DNA]</scope>
    <source>
        <strain evidence="3 4">So0008-312</strain>
    </source>
</reference>
<feature type="signal peptide" evidence="2">
    <location>
        <begin position="1"/>
        <end position="23"/>
    </location>
</feature>
<dbReference type="EMBL" id="JEMA01000387">
    <property type="protein sequence ID" value="KYF70589.1"/>
    <property type="molecule type" value="Genomic_DNA"/>
</dbReference>
<keyword evidence="2" id="KW-0732">Signal</keyword>
<dbReference type="InterPro" id="IPR011042">
    <property type="entry name" value="6-blade_b-propeller_TolB-like"/>
</dbReference>
<evidence type="ECO:0000256" key="1">
    <source>
        <dbReference type="SAM" id="MobiDB-lite"/>
    </source>
</evidence>
<dbReference type="Proteomes" id="UP000075260">
    <property type="component" value="Unassembled WGS sequence"/>
</dbReference>
<comment type="caution">
    <text evidence="3">The sequence shown here is derived from an EMBL/GenBank/DDBJ whole genome shotgun (WGS) entry which is preliminary data.</text>
</comment>
<evidence type="ECO:0000313" key="4">
    <source>
        <dbReference type="Proteomes" id="UP000075260"/>
    </source>
</evidence>
<dbReference type="AlphaFoldDB" id="A0A150QRK8"/>
<proteinExistence type="predicted"/>
<dbReference type="PROSITE" id="PS51257">
    <property type="entry name" value="PROKAR_LIPOPROTEIN"/>
    <property type="match status" value="1"/>
</dbReference>
<sequence>MRRCFWGATAALAVASGGCSAPATGELMVAIQTDMAVPKDLDQIELQVLSDGKPIISRDRNQLGPDHAQLPGTRGLTVSEDPSREIRIRVRALLGDRIRVEHTVLTTVPEDRVATLWVPLHFLCGVDAGEGEAREPDAEGACPDDPACAAAACGERRVSAASLPDYAERNVLHHACFDAATCFEGASPVEEGDLDPADCTIAARDGGVNVAIATEGDGACGAAGCFVPLDAESDFGWRRRDDGRIALPKALCSPGRLARLGVVVSPVTPACPPKQIAQPLCPAAEGRPVVLAARQRSPVSLAVSETGVLWTEQGTLSDEHEDLEPNVDGAVKRVAREGGPPETIASKQAAPRHLALADSGEVFWTNRGVAGAAATALMRWLPRGGNAKPWLNVEQLGFSGSLEALALDGESLFWTQLPDGGALGRVGFAALDPRDEPAPETLDGTHRANRLAAANNVVCWTDVGPDSAEDGAAKGSVRCKKRRASEIVSVGAGERKPYGIALDAENPAEVFWVNFEGEVVRASLDGARRDVIVQDLGAPGPYGIALDERQVYWTNRLQGTVNVLRRDALPGSACGDGACTLAAGQNNPGAIAVDGEAIYWINEGSPVVGPTGKADGAVVRLAKPPPP</sequence>